<evidence type="ECO:0000313" key="3">
    <source>
        <dbReference type="Proteomes" id="UP001597114"/>
    </source>
</evidence>
<keyword evidence="1" id="KW-1133">Transmembrane helix</keyword>
<protein>
    <submittedName>
        <fullName evidence="2">Uncharacterized protein</fullName>
    </submittedName>
</protein>
<gene>
    <name evidence="2" type="ORF">ACFSJD_27210</name>
</gene>
<sequence length="52" mass="5489">MTPAPSSTPAARRLPVVAHGGSWLPSRHELTAFGIQLVIVLALVACMGIAWH</sequence>
<dbReference type="EMBL" id="JBHUCO010000031">
    <property type="protein sequence ID" value="MFD1521218.1"/>
    <property type="molecule type" value="Genomic_DNA"/>
</dbReference>
<reference evidence="3" key="1">
    <citation type="journal article" date="2019" name="Int. J. Syst. Evol. Microbiol.">
        <title>The Global Catalogue of Microorganisms (GCM) 10K type strain sequencing project: providing services to taxonomists for standard genome sequencing and annotation.</title>
        <authorList>
            <consortium name="The Broad Institute Genomics Platform"/>
            <consortium name="The Broad Institute Genome Sequencing Center for Infectious Disease"/>
            <person name="Wu L."/>
            <person name="Ma J."/>
        </authorList>
    </citation>
    <scope>NUCLEOTIDE SEQUENCE [LARGE SCALE GENOMIC DNA]</scope>
    <source>
        <strain evidence="3">CCM 7043</strain>
    </source>
</reference>
<dbReference type="RefSeq" id="WP_344722068.1">
    <property type="nucleotide sequence ID" value="NZ_BAAAUS010000008.1"/>
</dbReference>
<name>A0ABW4F108_9PSEU</name>
<evidence type="ECO:0000256" key="1">
    <source>
        <dbReference type="SAM" id="Phobius"/>
    </source>
</evidence>
<organism evidence="2 3">
    <name type="scientific">Pseudonocardia yunnanensis</name>
    <dbReference type="NCBI Taxonomy" id="58107"/>
    <lineage>
        <taxon>Bacteria</taxon>
        <taxon>Bacillati</taxon>
        <taxon>Actinomycetota</taxon>
        <taxon>Actinomycetes</taxon>
        <taxon>Pseudonocardiales</taxon>
        <taxon>Pseudonocardiaceae</taxon>
        <taxon>Pseudonocardia</taxon>
    </lineage>
</organism>
<dbReference type="Proteomes" id="UP001597114">
    <property type="component" value="Unassembled WGS sequence"/>
</dbReference>
<evidence type="ECO:0000313" key="2">
    <source>
        <dbReference type="EMBL" id="MFD1521218.1"/>
    </source>
</evidence>
<feature type="transmembrane region" description="Helical" evidence="1">
    <location>
        <begin position="30"/>
        <end position="51"/>
    </location>
</feature>
<proteinExistence type="predicted"/>
<comment type="caution">
    <text evidence="2">The sequence shown here is derived from an EMBL/GenBank/DDBJ whole genome shotgun (WGS) entry which is preliminary data.</text>
</comment>
<accession>A0ABW4F108</accession>
<keyword evidence="3" id="KW-1185">Reference proteome</keyword>
<keyword evidence="1" id="KW-0472">Membrane</keyword>
<keyword evidence="1" id="KW-0812">Transmembrane</keyword>